<dbReference type="CDD" id="cd23807">
    <property type="entry name" value="UEV_UBE2V"/>
    <property type="match status" value="1"/>
</dbReference>
<feature type="compositionally biased region" description="Polar residues" evidence="4">
    <location>
        <begin position="154"/>
        <end position="164"/>
    </location>
</feature>
<keyword evidence="7" id="KW-1185">Reference proteome</keyword>
<dbReference type="PANTHER" id="PTHR21549:SF0">
    <property type="entry name" value="COILED-COIL DOMAIN-CONTAINING PROTEIN 112"/>
    <property type="match status" value="1"/>
</dbReference>
<evidence type="ECO:0000313" key="6">
    <source>
        <dbReference type="EMBL" id="CAF1200274.1"/>
    </source>
</evidence>
<evidence type="ECO:0000256" key="2">
    <source>
        <dbReference type="ARBA" id="ARBA00023054"/>
    </source>
</evidence>
<evidence type="ECO:0000256" key="1">
    <source>
        <dbReference type="ARBA" id="ARBA00022786"/>
    </source>
</evidence>
<dbReference type="EMBL" id="CAJNOR010001794">
    <property type="protein sequence ID" value="CAF1200274.1"/>
    <property type="molecule type" value="Genomic_DNA"/>
</dbReference>
<dbReference type="SMART" id="SM00212">
    <property type="entry name" value="UBCc"/>
    <property type="match status" value="1"/>
</dbReference>
<organism evidence="6 7">
    <name type="scientific">Adineta ricciae</name>
    <name type="common">Rotifer</name>
    <dbReference type="NCBI Taxonomy" id="249248"/>
    <lineage>
        <taxon>Eukaryota</taxon>
        <taxon>Metazoa</taxon>
        <taxon>Spiralia</taxon>
        <taxon>Gnathifera</taxon>
        <taxon>Rotifera</taxon>
        <taxon>Eurotatoria</taxon>
        <taxon>Bdelloidea</taxon>
        <taxon>Adinetida</taxon>
        <taxon>Adinetidae</taxon>
        <taxon>Adineta</taxon>
    </lineage>
</organism>
<dbReference type="Pfam" id="PF00179">
    <property type="entry name" value="UQ_con"/>
    <property type="match status" value="1"/>
</dbReference>
<dbReference type="Proteomes" id="UP000663828">
    <property type="component" value="Unassembled WGS sequence"/>
</dbReference>
<feature type="region of interest" description="Disordered" evidence="4">
    <location>
        <begin position="154"/>
        <end position="177"/>
    </location>
</feature>
<name>A0A814WM63_ADIRI</name>
<dbReference type="SUPFAM" id="SSF54495">
    <property type="entry name" value="UBC-like"/>
    <property type="match status" value="1"/>
</dbReference>
<feature type="domain" description="UBC core" evidence="5">
    <location>
        <begin position="479"/>
        <end position="614"/>
    </location>
</feature>
<keyword evidence="2 3" id="KW-0175">Coiled coil</keyword>
<dbReference type="PROSITE" id="PS50127">
    <property type="entry name" value="UBC_2"/>
    <property type="match status" value="1"/>
</dbReference>
<evidence type="ECO:0000259" key="5">
    <source>
        <dbReference type="PROSITE" id="PS50127"/>
    </source>
</evidence>
<protein>
    <recommendedName>
        <fullName evidence="5">UBC core domain-containing protein</fullName>
    </recommendedName>
</protein>
<feature type="coiled-coil region" evidence="3">
    <location>
        <begin position="261"/>
        <end position="432"/>
    </location>
</feature>
<reference evidence="6" key="1">
    <citation type="submission" date="2021-02" db="EMBL/GenBank/DDBJ databases">
        <authorList>
            <person name="Nowell W R."/>
        </authorList>
    </citation>
    <scope>NUCLEOTIDE SEQUENCE</scope>
</reference>
<dbReference type="PANTHER" id="PTHR21549">
    <property type="entry name" value="MUTATED IN BLADDER CANCER 1"/>
    <property type="match status" value="1"/>
</dbReference>
<evidence type="ECO:0000256" key="4">
    <source>
        <dbReference type="SAM" id="MobiDB-lite"/>
    </source>
</evidence>
<dbReference type="AlphaFoldDB" id="A0A814WM63"/>
<keyword evidence="1" id="KW-0833">Ubl conjugation pathway</keyword>
<dbReference type="InterPro" id="IPR039902">
    <property type="entry name" value="CCDC148/CCDC112"/>
</dbReference>
<sequence length="614" mass="72592">MATNHQTVGRSLLPNTEREREALVTTRQLQKRFHQIVREVDAPFVSRHNEFSELYNDLVIDKNAHEQAFNAEKRRIQQHLQRVSQNIRSFSKDVRHLKPDLAMVNKIRHTIEEIEQTIYTSKEASRLKYEELIAEERLLSNEVQALTDKIEIWSNQRPGQQRSDSVPPPGSARKFDASNSNLLPEIIAYDRFLLEHGGTTGNWDDYDHGTFLRIRNKYKGQDKFIDDCIGFLPTKTRDQIEEHEDWYQEFLAISNKRRLALKRWREERDQAKETILQEAEQAHNTLKEIDETIQKTQIKEQERKRAEKLALLAAWKQERELRKREVDEEQERIERNKRAEEEKRFAEKEEQRKLVEQIRREREETERIEHEQEVRQRRLEQEVRQRTATAAIRKFRERDMNHLEDRLIREKLQKQEEQARQERLEASKYQVDIDYDPHHLYEPTQAWTARGKTPRNESKNVSTPSSILHVAHRATPIVPRNFKLLEELEAAQKGHHEGSVSWGLEANDDMSLSRWVCMIIGPSRTPFEGRIYTLKVYCGDRYPEEPPVVRFQTRINLTGVSANGSVDAKHISTLRNWNRDLSIHQVLNEIRSSMSSKENVKLPQPPEGALYPSQ</sequence>
<dbReference type="InterPro" id="IPR016135">
    <property type="entry name" value="UBQ-conjugating_enzyme/RWD"/>
</dbReference>
<feature type="region of interest" description="Disordered" evidence="4">
    <location>
        <begin position="594"/>
        <end position="614"/>
    </location>
</feature>
<dbReference type="FunFam" id="3.10.110.10:FF:000026">
    <property type="entry name" value="Ubiquitin-conjugating enzyme E2 variant"/>
    <property type="match status" value="1"/>
</dbReference>
<proteinExistence type="predicted"/>
<evidence type="ECO:0000313" key="7">
    <source>
        <dbReference type="Proteomes" id="UP000663828"/>
    </source>
</evidence>
<evidence type="ECO:0000256" key="3">
    <source>
        <dbReference type="SAM" id="Coils"/>
    </source>
</evidence>
<dbReference type="Gene3D" id="3.10.110.10">
    <property type="entry name" value="Ubiquitin Conjugating Enzyme"/>
    <property type="match status" value="1"/>
</dbReference>
<accession>A0A814WM63</accession>
<gene>
    <name evidence="6" type="ORF">XAT740_LOCUS23635</name>
</gene>
<dbReference type="InterPro" id="IPR000608">
    <property type="entry name" value="UBC"/>
</dbReference>
<comment type="caution">
    <text evidence="6">The sequence shown here is derived from an EMBL/GenBank/DDBJ whole genome shotgun (WGS) entry which is preliminary data.</text>
</comment>